<keyword evidence="10" id="KW-1185">Reference proteome</keyword>
<feature type="transmembrane region" description="Helical" evidence="8">
    <location>
        <begin position="235"/>
        <end position="260"/>
    </location>
</feature>
<comment type="subcellular location">
    <subcellularLocation>
        <location evidence="1">Membrane</location>
        <topology evidence="1">Multi-pass membrane protein</topology>
    </subcellularLocation>
</comment>
<dbReference type="RefSeq" id="WP_387416712.1">
    <property type="nucleotide sequence ID" value="NZ_JBIASD010000032.1"/>
</dbReference>
<organism evidence="9 10">
    <name type="scientific">Microtetraspora malaysiensis</name>
    <dbReference type="NCBI Taxonomy" id="161358"/>
    <lineage>
        <taxon>Bacteria</taxon>
        <taxon>Bacillati</taxon>
        <taxon>Actinomycetota</taxon>
        <taxon>Actinomycetes</taxon>
        <taxon>Streptosporangiales</taxon>
        <taxon>Streptosporangiaceae</taxon>
        <taxon>Microtetraspora</taxon>
    </lineage>
</organism>
<dbReference type="Gene3D" id="1.10.4160.10">
    <property type="entry name" value="Hydantoin permease"/>
    <property type="match status" value="1"/>
</dbReference>
<feature type="transmembrane region" description="Helical" evidence="8">
    <location>
        <begin position="166"/>
        <end position="184"/>
    </location>
</feature>
<feature type="transmembrane region" description="Helical" evidence="8">
    <location>
        <begin position="425"/>
        <end position="444"/>
    </location>
</feature>
<dbReference type="Pfam" id="PF02133">
    <property type="entry name" value="Transp_cyt_pur"/>
    <property type="match status" value="1"/>
</dbReference>
<proteinExistence type="inferred from homology"/>
<keyword evidence="3 7" id="KW-0813">Transport</keyword>
<feature type="transmembrane region" description="Helical" evidence="8">
    <location>
        <begin position="400"/>
        <end position="419"/>
    </location>
</feature>
<dbReference type="EMBL" id="JBIASD010000032">
    <property type="protein sequence ID" value="MFF3670489.1"/>
    <property type="molecule type" value="Genomic_DNA"/>
</dbReference>
<keyword evidence="4 8" id="KW-0812">Transmembrane</keyword>
<keyword evidence="5 8" id="KW-1133">Transmembrane helix</keyword>
<name>A0ABW6SZN9_9ACTN</name>
<reference evidence="9 10" key="1">
    <citation type="submission" date="2024-10" db="EMBL/GenBank/DDBJ databases">
        <title>The Natural Products Discovery Center: Release of the First 8490 Sequenced Strains for Exploring Actinobacteria Biosynthetic Diversity.</title>
        <authorList>
            <person name="Kalkreuter E."/>
            <person name="Kautsar S.A."/>
            <person name="Yang D."/>
            <person name="Bader C.D."/>
            <person name="Teijaro C.N."/>
            <person name="Fluegel L."/>
            <person name="Davis C.M."/>
            <person name="Simpson J.R."/>
            <person name="Lauterbach L."/>
            <person name="Steele A.D."/>
            <person name="Gui C."/>
            <person name="Meng S."/>
            <person name="Li G."/>
            <person name="Viehrig K."/>
            <person name="Ye F."/>
            <person name="Su P."/>
            <person name="Kiefer A.F."/>
            <person name="Nichols A."/>
            <person name="Cepeda A.J."/>
            <person name="Yan W."/>
            <person name="Fan B."/>
            <person name="Jiang Y."/>
            <person name="Adhikari A."/>
            <person name="Zheng C.-J."/>
            <person name="Schuster L."/>
            <person name="Cowan T.M."/>
            <person name="Smanski M.J."/>
            <person name="Chevrette M.G."/>
            <person name="De Carvalho L.P.S."/>
            <person name="Shen B."/>
        </authorList>
    </citation>
    <scope>NUCLEOTIDE SEQUENCE [LARGE SCALE GENOMIC DNA]</scope>
    <source>
        <strain evidence="9 10">NPDC002173</strain>
    </source>
</reference>
<dbReference type="InterPro" id="IPR026030">
    <property type="entry name" value="Pur-cyt_permease_Fcy2/21/22"/>
</dbReference>
<gene>
    <name evidence="9" type="ORF">ACFYXI_33375</name>
</gene>
<evidence type="ECO:0000256" key="3">
    <source>
        <dbReference type="ARBA" id="ARBA00022448"/>
    </source>
</evidence>
<dbReference type="PANTHER" id="PTHR31806">
    <property type="entry name" value="PURINE-CYTOSINE PERMEASE FCY2-RELATED"/>
    <property type="match status" value="1"/>
</dbReference>
<feature type="transmembrane region" description="Helical" evidence="8">
    <location>
        <begin position="272"/>
        <end position="294"/>
    </location>
</feature>
<evidence type="ECO:0000256" key="5">
    <source>
        <dbReference type="ARBA" id="ARBA00022989"/>
    </source>
</evidence>
<evidence type="ECO:0000256" key="7">
    <source>
        <dbReference type="PIRNR" id="PIRNR002744"/>
    </source>
</evidence>
<feature type="transmembrane region" description="Helical" evidence="8">
    <location>
        <begin position="100"/>
        <end position="123"/>
    </location>
</feature>
<dbReference type="InterPro" id="IPR001248">
    <property type="entry name" value="Pur-cyt_permease"/>
</dbReference>
<feature type="transmembrane region" description="Helical" evidence="8">
    <location>
        <begin position="23"/>
        <end position="48"/>
    </location>
</feature>
<dbReference type="PIRSF" id="PIRSF002744">
    <property type="entry name" value="Pur-cyt_permease"/>
    <property type="match status" value="1"/>
</dbReference>
<evidence type="ECO:0000256" key="1">
    <source>
        <dbReference type="ARBA" id="ARBA00004141"/>
    </source>
</evidence>
<evidence type="ECO:0000256" key="8">
    <source>
        <dbReference type="SAM" id="Phobius"/>
    </source>
</evidence>
<feature type="transmembrane region" description="Helical" evidence="8">
    <location>
        <begin position="196"/>
        <end position="215"/>
    </location>
</feature>
<accession>A0ABW6SZN9</accession>
<evidence type="ECO:0000256" key="6">
    <source>
        <dbReference type="ARBA" id="ARBA00023136"/>
    </source>
</evidence>
<dbReference type="PANTHER" id="PTHR31806:SF1">
    <property type="entry name" value="PURINE-CYTOSINE PERMEASE FCY2-RELATED"/>
    <property type="match status" value="1"/>
</dbReference>
<feature type="transmembrane region" description="Helical" evidence="8">
    <location>
        <begin position="54"/>
        <end position="79"/>
    </location>
</feature>
<comment type="caution">
    <text evidence="9">The sequence shown here is derived from an EMBL/GenBank/DDBJ whole genome shotgun (WGS) entry which is preliminary data.</text>
</comment>
<protein>
    <submittedName>
        <fullName evidence="9">Purine-cytosine permease family protein</fullName>
    </submittedName>
</protein>
<comment type="similarity">
    <text evidence="2 7">Belongs to the purine-cytosine permease (2.A.39) family.</text>
</comment>
<evidence type="ECO:0000313" key="9">
    <source>
        <dbReference type="EMBL" id="MFF3670489.1"/>
    </source>
</evidence>
<evidence type="ECO:0000256" key="2">
    <source>
        <dbReference type="ARBA" id="ARBA00008974"/>
    </source>
</evidence>
<evidence type="ECO:0000313" key="10">
    <source>
        <dbReference type="Proteomes" id="UP001602013"/>
    </source>
</evidence>
<sequence>MAVEQRGIELVSQQERYGRPRDLLFLWSGTTLGIFTLVYGTVVVSLGLSFPQAVAAIVIGNLLSFPLVGLTSLQGPAVGTSTMAVSRAAYGPKGARALGFFGWLNMVGFEAGGMVLITFAALALLDKAGVHDQGIGLKVAVILVAALIQLVLPLVGHAAVMKAQKYFTWVFVAMFAIMAVLIGPKVEITASGGADFATFTGAVALVMSCGGLSWAPLGSDYSRYLPQNASRKAVFGYAALGGFVPYVLLMTLGAAVATVVKDAGDPISGLPGALPGWFTVPYLLLAMVTLFAVNTTDLYSSGLNLQAAGINVKRWVAVVADLVICVAVTYVAVMSDSFNTMLNTFLGLLIIWLAPWAGVYLSDWLRRRGSYDGPALFDESPASPYWGHGGIRWSGMAAQIIGMIAAGLCINSVAFVGWISQAMGGADFSIFAGAIVAGITYLALELVLKRRPALQTAPDAA</sequence>
<feature type="transmembrane region" description="Helical" evidence="8">
    <location>
        <begin position="341"/>
        <end position="361"/>
    </location>
</feature>
<feature type="transmembrane region" description="Helical" evidence="8">
    <location>
        <begin position="315"/>
        <end position="335"/>
    </location>
</feature>
<keyword evidence="6 7" id="KW-0472">Membrane</keyword>
<feature type="transmembrane region" description="Helical" evidence="8">
    <location>
        <begin position="135"/>
        <end position="154"/>
    </location>
</feature>
<dbReference type="Proteomes" id="UP001602013">
    <property type="component" value="Unassembled WGS sequence"/>
</dbReference>
<evidence type="ECO:0000256" key="4">
    <source>
        <dbReference type="ARBA" id="ARBA00022692"/>
    </source>
</evidence>